<protein>
    <recommendedName>
        <fullName evidence="3">LamB/YcsF family protein</fullName>
    </recommendedName>
</protein>
<sequence>MFSFAKGFPTSAAAAPAENSLLRLDLLLYGLASSKLTAAGEKLGLLTVHEVFADRTYQADGTLTTRTMPNALITDESKAITQIIEMVKEGTVTSVQQTKVALQAHSICVHGDGAHAVQFAKHARQEF</sequence>
<reference evidence="1 2" key="1">
    <citation type="journal article" date="2012" name="J. Bacteriol.">
        <title>Draft Genome Sequence of Bacillus isronensis Strain B3W22, Isolated from the Upper Atmosphere.</title>
        <authorList>
            <person name="Shivaji S."/>
            <person name="Ara S."/>
            <person name="Singh S.K."/>
            <person name="Bandi S."/>
            <person name="Singh A."/>
            <person name="Pinnaka A.K."/>
        </authorList>
    </citation>
    <scope>NUCLEOTIDE SEQUENCE [LARGE SCALE GENOMIC DNA]</scope>
    <source>
        <strain evidence="1 2">B3W22</strain>
    </source>
</reference>
<evidence type="ECO:0000313" key="1">
    <source>
        <dbReference type="EMBL" id="EKB45063.1"/>
    </source>
</evidence>
<dbReference type="PANTHER" id="PTHR30292:SF0">
    <property type="entry name" value="5-OXOPROLINASE SUBUNIT A"/>
    <property type="match status" value="1"/>
</dbReference>
<dbReference type="EMBL" id="AMCK01000010">
    <property type="protein sequence ID" value="EKB45063.1"/>
    <property type="molecule type" value="Genomic_DNA"/>
</dbReference>
<dbReference type="Pfam" id="PF03746">
    <property type="entry name" value="LamB_YcsF"/>
    <property type="match status" value="1"/>
</dbReference>
<evidence type="ECO:0008006" key="3">
    <source>
        <dbReference type="Google" id="ProtNLM"/>
    </source>
</evidence>
<name>K1L328_9BACL</name>
<gene>
    <name evidence="1" type="ORF">B857_02185</name>
</gene>
<dbReference type="InterPro" id="IPR011330">
    <property type="entry name" value="Glyco_hydro/deAcase_b/a-brl"/>
</dbReference>
<dbReference type="InterPro" id="IPR005501">
    <property type="entry name" value="LamB/YcsF/PxpA-like"/>
</dbReference>
<organism evidence="1 2">
    <name type="scientific">Solibacillus isronensis B3W22</name>
    <dbReference type="NCBI Taxonomy" id="1224748"/>
    <lineage>
        <taxon>Bacteria</taxon>
        <taxon>Bacillati</taxon>
        <taxon>Bacillota</taxon>
        <taxon>Bacilli</taxon>
        <taxon>Bacillales</taxon>
        <taxon>Caryophanaceae</taxon>
        <taxon>Solibacillus</taxon>
    </lineage>
</organism>
<dbReference type="GO" id="GO:0005975">
    <property type="term" value="P:carbohydrate metabolic process"/>
    <property type="evidence" value="ECO:0007669"/>
    <property type="project" value="InterPro"/>
</dbReference>
<dbReference type="SUPFAM" id="SSF88713">
    <property type="entry name" value="Glycoside hydrolase/deacetylase"/>
    <property type="match status" value="1"/>
</dbReference>
<proteinExistence type="predicted"/>
<dbReference type="PANTHER" id="PTHR30292">
    <property type="entry name" value="UNCHARACTERIZED PROTEIN YBGL-RELATED"/>
    <property type="match status" value="1"/>
</dbReference>
<dbReference type="PATRIC" id="fig|1224748.3.peg.2164"/>
<dbReference type="Gene3D" id="3.20.20.370">
    <property type="entry name" value="Glycoside hydrolase/deacetylase"/>
    <property type="match status" value="1"/>
</dbReference>
<dbReference type="AlphaFoldDB" id="K1L328"/>
<accession>K1L328</accession>
<dbReference type="RefSeq" id="WP_008406297.1">
    <property type="nucleotide sequence ID" value="NZ_AMCK01000010.1"/>
</dbReference>
<comment type="caution">
    <text evidence="1">The sequence shown here is derived from an EMBL/GenBank/DDBJ whole genome shotgun (WGS) entry which is preliminary data.</text>
</comment>
<keyword evidence="2" id="KW-1185">Reference proteome</keyword>
<evidence type="ECO:0000313" key="2">
    <source>
        <dbReference type="Proteomes" id="UP000004738"/>
    </source>
</evidence>
<dbReference type="Proteomes" id="UP000004738">
    <property type="component" value="Unassembled WGS sequence"/>
</dbReference>